<dbReference type="PANTHER" id="PTHR30193:SF37">
    <property type="entry name" value="INNER MEMBRANE ABC TRANSPORTER PERMEASE PROTEIN YCJO"/>
    <property type="match status" value="1"/>
</dbReference>
<dbReference type="GO" id="GO:0055085">
    <property type="term" value="P:transmembrane transport"/>
    <property type="evidence" value="ECO:0007669"/>
    <property type="project" value="InterPro"/>
</dbReference>
<keyword evidence="5 7" id="KW-1133">Transmembrane helix</keyword>
<dbReference type="PROSITE" id="PS50928">
    <property type="entry name" value="ABC_TM1"/>
    <property type="match status" value="1"/>
</dbReference>
<gene>
    <name evidence="9" type="ORF">CDL20_13770</name>
</gene>
<dbReference type="AlphaFoldDB" id="A0A2N5PWY2"/>
<evidence type="ECO:0000256" key="2">
    <source>
        <dbReference type="ARBA" id="ARBA00022448"/>
    </source>
</evidence>
<reference evidence="9 10" key="1">
    <citation type="journal article" date="2017" name="Genome Med.">
        <title>A novel Ruminococcus gnavus clade enriched in inflammatory bowel disease patients.</title>
        <authorList>
            <person name="Hall A.B."/>
            <person name="Yassour M."/>
            <person name="Sauk J."/>
            <person name="Garner A."/>
            <person name="Jiang X."/>
            <person name="Arthur T."/>
            <person name="Lagoudas G.K."/>
            <person name="Vatanen T."/>
            <person name="Fornelos N."/>
            <person name="Wilson R."/>
            <person name="Bertha M."/>
            <person name="Cohen M."/>
            <person name="Garber J."/>
            <person name="Khalili H."/>
            <person name="Gevers D."/>
            <person name="Ananthakrishnan A.N."/>
            <person name="Kugathasan S."/>
            <person name="Lander E.S."/>
            <person name="Blainey P."/>
            <person name="Vlamakis H."/>
            <person name="Xavier R.J."/>
            <person name="Huttenhower C."/>
        </authorList>
    </citation>
    <scope>NUCLEOTIDE SEQUENCE [LARGE SCALE GENOMIC DNA]</scope>
    <source>
        <strain evidence="9 10">RJX1128</strain>
    </source>
</reference>
<feature type="transmembrane region" description="Helical" evidence="7">
    <location>
        <begin position="153"/>
        <end position="175"/>
    </location>
</feature>
<keyword evidence="4 7" id="KW-0812">Transmembrane</keyword>
<evidence type="ECO:0000313" key="10">
    <source>
        <dbReference type="Proteomes" id="UP000234840"/>
    </source>
</evidence>
<evidence type="ECO:0000256" key="5">
    <source>
        <dbReference type="ARBA" id="ARBA00022989"/>
    </source>
</evidence>
<evidence type="ECO:0000259" key="8">
    <source>
        <dbReference type="PROSITE" id="PS50928"/>
    </source>
</evidence>
<keyword evidence="3" id="KW-1003">Cell membrane</keyword>
<proteinExistence type="inferred from homology"/>
<dbReference type="CDD" id="cd06261">
    <property type="entry name" value="TM_PBP2"/>
    <property type="match status" value="1"/>
</dbReference>
<dbReference type="RefSeq" id="WP_024854067.1">
    <property type="nucleotide sequence ID" value="NZ_AP031447.1"/>
</dbReference>
<keyword evidence="6 7" id="KW-0472">Membrane</keyword>
<dbReference type="GO" id="GO:0005886">
    <property type="term" value="C:plasma membrane"/>
    <property type="evidence" value="ECO:0007669"/>
    <property type="project" value="UniProtKB-SubCell"/>
</dbReference>
<dbReference type="Proteomes" id="UP000234840">
    <property type="component" value="Unassembled WGS sequence"/>
</dbReference>
<keyword evidence="2 7" id="KW-0813">Transport</keyword>
<feature type="transmembrane region" description="Helical" evidence="7">
    <location>
        <begin position="71"/>
        <end position="93"/>
    </location>
</feature>
<dbReference type="InterPro" id="IPR035906">
    <property type="entry name" value="MetI-like_sf"/>
</dbReference>
<dbReference type="EMBL" id="NIHW01000045">
    <property type="protein sequence ID" value="PLT82796.1"/>
    <property type="molecule type" value="Genomic_DNA"/>
</dbReference>
<comment type="caution">
    <text evidence="9">The sequence shown here is derived from an EMBL/GenBank/DDBJ whole genome shotgun (WGS) entry which is preliminary data.</text>
</comment>
<feature type="domain" description="ABC transmembrane type-1" evidence="8">
    <location>
        <begin position="67"/>
        <end position="278"/>
    </location>
</feature>
<evidence type="ECO:0000256" key="7">
    <source>
        <dbReference type="RuleBase" id="RU363032"/>
    </source>
</evidence>
<evidence type="ECO:0000313" key="9">
    <source>
        <dbReference type="EMBL" id="PLT82796.1"/>
    </source>
</evidence>
<accession>A0A2N5PWY2</accession>
<protein>
    <submittedName>
        <fullName evidence="9">Sugar ABC transporter permease</fullName>
    </submittedName>
</protein>
<name>A0A2N5PWY2_MEDGN</name>
<feature type="transmembrane region" description="Helical" evidence="7">
    <location>
        <begin position="12"/>
        <end position="31"/>
    </location>
</feature>
<comment type="subcellular location">
    <subcellularLocation>
        <location evidence="1 7">Cell membrane</location>
        <topology evidence="1 7">Multi-pass membrane protein</topology>
    </subcellularLocation>
</comment>
<feature type="transmembrane region" description="Helical" evidence="7">
    <location>
        <begin position="105"/>
        <end position="125"/>
    </location>
</feature>
<sequence length="291" mass="32039">MKAKKEKSLYPIWFVLPSLIIFVVFFLWPIVTSLYYSLTVWNFDTAKFCGLDNYKLFFTEHSMSSSVVHTLLYAFGTSALKVILAFFIAIFLTSKIRTKGFIRSAVFFPNLVSMMAVGLAFSYMMHPTKGMLNVVLEALGIGAIDFLGNPSTALLSIILVDVWKGLSISVVIYIAGIQSIDKTYYEAASIDGATGWQKIKYITLPLVAPSQNSIIILSLIGGLRSFDLIWAMTGGGPGFATDVLASVIYKQYAAGFYGLSTAGNVVMLIVISIIAFPLQYFLNKREEAIQG</sequence>
<dbReference type="InterPro" id="IPR000515">
    <property type="entry name" value="MetI-like"/>
</dbReference>
<dbReference type="Pfam" id="PF00528">
    <property type="entry name" value="BPD_transp_1"/>
    <property type="match status" value="1"/>
</dbReference>
<feature type="transmembrane region" description="Helical" evidence="7">
    <location>
        <begin position="261"/>
        <end position="282"/>
    </location>
</feature>
<feature type="transmembrane region" description="Helical" evidence="7">
    <location>
        <begin position="228"/>
        <end position="249"/>
    </location>
</feature>
<evidence type="ECO:0000256" key="3">
    <source>
        <dbReference type="ARBA" id="ARBA00022475"/>
    </source>
</evidence>
<comment type="similarity">
    <text evidence="7">Belongs to the binding-protein-dependent transport system permease family.</text>
</comment>
<organism evidence="9 10">
    <name type="scientific">Mediterraneibacter gnavus</name>
    <name type="common">Ruminococcus gnavus</name>
    <dbReference type="NCBI Taxonomy" id="33038"/>
    <lineage>
        <taxon>Bacteria</taxon>
        <taxon>Bacillati</taxon>
        <taxon>Bacillota</taxon>
        <taxon>Clostridia</taxon>
        <taxon>Lachnospirales</taxon>
        <taxon>Lachnospiraceae</taxon>
        <taxon>Mediterraneibacter</taxon>
    </lineage>
</organism>
<dbReference type="Gene3D" id="1.10.3720.10">
    <property type="entry name" value="MetI-like"/>
    <property type="match status" value="1"/>
</dbReference>
<dbReference type="InterPro" id="IPR051393">
    <property type="entry name" value="ABC_transporter_permease"/>
</dbReference>
<evidence type="ECO:0000256" key="4">
    <source>
        <dbReference type="ARBA" id="ARBA00022692"/>
    </source>
</evidence>
<evidence type="ECO:0000256" key="1">
    <source>
        <dbReference type="ARBA" id="ARBA00004651"/>
    </source>
</evidence>
<dbReference type="SUPFAM" id="SSF161098">
    <property type="entry name" value="MetI-like"/>
    <property type="match status" value="1"/>
</dbReference>
<dbReference type="PANTHER" id="PTHR30193">
    <property type="entry name" value="ABC TRANSPORTER PERMEASE PROTEIN"/>
    <property type="match status" value="1"/>
</dbReference>
<evidence type="ECO:0000256" key="6">
    <source>
        <dbReference type="ARBA" id="ARBA00023136"/>
    </source>
</evidence>